<sequence>MREWYRERDLLGLDGEQLVPPTFSLQDTVGHILADVFDEQHQRALPFRSSWRRRRGLTARYDFGMQALARVGWKPQRLTLAAELQWQLLPGRSCSRPEYRIDALLQQAYATLLLRFELDTGRVEVVDAGSPQLWLLREEGVEPVKFERQLPLGMFENTRTTASTSSSDPVTG</sequence>
<dbReference type="InterPro" id="IPR001932">
    <property type="entry name" value="PPM-type_phosphatase-like_dom"/>
</dbReference>
<gene>
    <name evidence="2" type="ORF">HNR02_000619</name>
</gene>
<proteinExistence type="predicted"/>
<comment type="caution">
    <text evidence="2">The sequence shown here is derived from an EMBL/GenBank/DDBJ whole genome shotgun (WGS) entry which is preliminary data.</text>
</comment>
<evidence type="ECO:0000313" key="2">
    <source>
        <dbReference type="EMBL" id="NYI87296.1"/>
    </source>
</evidence>
<dbReference type="Pfam" id="PF07228">
    <property type="entry name" value="SpoIIE"/>
    <property type="match status" value="1"/>
</dbReference>
<protein>
    <recommendedName>
        <fullName evidence="1">PPM-type phosphatase domain-containing protein</fullName>
    </recommendedName>
</protein>
<organism evidence="2 3">
    <name type="scientific">Amycolatopsis endophytica</name>
    <dbReference type="NCBI Taxonomy" id="860233"/>
    <lineage>
        <taxon>Bacteria</taxon>
        <taxon>Bacillati</taxon>
        <taxon>Actinomycetota</taxon>
        <taxon>Actinomycetes</taxon>
        <taxon>Pseudonocardiales</taxon>
        <taxon>Pseudonocardiaceae</taxon>
        <taxon>Amycolatopsis</taxon>
    </lineage>
</organism>
<dbReference type="EMBL" id="JACCFK010000001">
    <property type="protein sequence ID" value="NYI87296.1"/>
    <property type="molecule type" value="Genomic_DNA"/>
</dbReference>
<evidence type="ECO:0000313" key="3">
    <source>
        <dbReference type="Proteomes" id="UP000549616"/>
    </source>
</evidence>
<reference evidence="2 3" key="1">
    <citation type="submission" date="2020-07" db="EMBL/GenBank/DDBJ databases">
        <title>Sequencing the genomes of 1000 actinobacteria strains.</title>
        <authorList>
            <person name="Klenk H.-P."/>
        </authorList>
    </citation>
    <scope>NUCLEOTIDE SEQUENCE [LARGE SCALE GENOMIC DNA]</scope>
    <source>
        <strain evidence="2 3">DSM 104006</strain>
    </source>
</reference>
<name>A0A853AXJ2_9PSEU</name>
<dbReference type="Proteomes" id="UP000549616">
    <property type="component" value="Unassembled WGS sequence"/>
</dbReference>
<feature type="domain" description="PPM-type phosphatase" evidence="1">
    <location>
        <begin position="106"/>
        <end position="161"/>
    </location>
</feature>
<dbReference type="InterPro" id="IPR036457">
    <property type="entry name" value="PPM-type-like_dom_sf"/>
</dbReference>
<accession>A0A853AXJ2</accession>
<keyword evidence="3" id="KW-1185">Reference proteome</keyword>
<dbReference type="Gene3D" id="3.60.40.10">
    <property type="entry name" value="PPM-type phosphatase domain"/>
    <property type="match status" value="1"/>
</dbReference>
<evidence type="ECO:0000259" key="1">
    <source>
        <dbReference type="Pfam" id="PF07228"/>
    </source>
</evidence>
<dbReference type="AlphaFoldDB" id="A0A853AXJ2"/>